<proteinExistence type="predicted"/>
<organism evidence="1">
    <name type="scientific">Mesocestoides corti</name>
    <name type="common">Flatworm</name>
    <dbReference type="NCBI Taxonomy" id="53468"/>
    <lineage>
        <taxon>Eukaryota</taxon>
        <taxon>Metazoa</taxon>
        <taxon>Spiralia</taxon>
        <taxon>Lophotrochozoa</taxon>
        <taxon>Platyhelminthes</taxon>
        <taxon>Cestoda</taxon>
        <taxon>Eucestoda</taxon>
        <taxon>Cyclophyllidea</taxon>
        <taxon>Mesocestoididae</taxon>
        <taxon>Mesocestoides</taxon>
    </lineage>
</organism>
<reference evidence="1" key="1">
    <citation type="submission" date="2019-11" db="UniProtKB">
        <authorList>
            <consortium name="WormBaseParasite"/>
        </authorList>
    </citation>
    <scope>IDENTIFICATION</scope>
</reference>
<accession>A0A5K3FV13</accession>
<sequence length="139" mass="15798">RQIDQCLSRHVCFDGSRFFRIIGSGNGAWEGRILSTTASSLQGRSSVYSLELTNNYVELTLKECIAMFDNDMVTAVILAPIRITKFRLQLDVQRVSAYRYTLSNTRDLSSEMVAFSVNPKFPNAGTIYRMLKLFFDAFC</sequence>
<dbReference type="AlphaFoldDB" id="A0A5K3FV13"/>
<name>A0A5K3FV13_MESCO</name>
<evidence type="ECO:0000313" key="1">
    <source>
        <dbReference type="WBParaSite" id="MCU_010842-RA"/>
    </source>
</evidence>
<dbReference type="WBParaSite" id="MCU_010842-RA">
    <property type="protein sequence ID" value="MCU_010842-RA"/>
    <property type="gene ID" value="MCU_010842"/>
</dbReference>
<protein>
    <submittedName>
        <fullName evidence="1">BPI1 domain-containing protein</fullName>
    </submittedName>
</protein>